<dbReference type="AlphaFoldDB" id="A0A6M3XH10"/>
<protein>
    <submittedName>
        <fullName evidence="1">Uncharacterized protein</fullName>
    </submittedName>
</protein>
<organism evidence="1">
    <name type="scientific">viral metagenome</name>
    <dbReference type="NCBI Taxonomy" id="1070528"/>
    <lineage>
        <taxon>unclassified sequences</taxon>
        <taxon>metagenomes</taxon>
        <taxon>organismal metagenomes</taxon>
    </lineage>
</organism>
<sequence length="99" mass="11035">MTTIQQACSAISGRNVVKFNYEGYTRVVEPHLLGEKTSGSIALSAWQVEGYSESGSYPPWRNYTLDKITGFAHTGETFIGSRPGYNPNDKTMLRIICRI</sequence>
<reference evidence="1" key="1">
    <citation type="submission" date="2020-03" db="EMBL/GenBank/DDBJ databases">
        <title>The deep terrestrial virosphere.</title>
        <authorList>
            <person name="Holmfeldt K."/>
            <person name="Nilsson E."/>
            <person name="Simone D."/>
            <person name="Lopez-Fernandez M."/>
            <person name="Wu X."/>
            <person name="de Brujin I."/>
            <person name="Lundin D."/>
            <person name="Andersson A."/>
            <person name="Bertilsson S."/>
            <person name="Dopson M."/>
        </authorList>
    </citation>
    <scope>NUCLEOTIDE SEQUENCE</scope>
    <source>
        <strain evidence="1">TM448B00920</strain>
    </source>
</reference>
<evidence type="ECO:0000313" key="1">
    <source>
        <dbReference type="EMBL" id="QJH97112.1"/>
    </source>
</evidence>
<dbReference type="EMBL" id="MT144673">
    <property type="protein sequence ID" value="QJH97112.1"/>
    <property type="molecule type" value="Genomic_DNA"/>
</dbReference>
<name>A0A6M3XH10_9ZZZZ</name>
<accession>A0A6M3XH10</accession>
<dbReference type="PROSITE" id="PS52050">
    <property type="entry name" value="WYL"/>
    <property type="match status" value="1"/>
</dbReference>
<gene>
    <name evidence="1" type="ORF">TM448B00920_0038</name>
</gene>
<proteinExistence type="predicted"/>